<dbReference type="SUPFAM" id="SSF56219">
    <property type="entry name" value="DNase I-like"/>
    <property type="match status" value="1"/>
</dbReference>
<keyword evidence="3" id="KW-0548">Nucleotidyltransferase</keyword>
<evidence type="ECO:0000313" key="3">
    <source>
        <dbReference type="EMBL" id="RVW75343.1"/>
    </source>
</evidence>
<feature type="region of interest" description="Disordered" evidence="1">
    <location>
        <begin position="641"/>
        <end position="660"/>
    </location>
</feature>
<evidence type="ECO:0000313" key="4">
    <source>
        <dbReference type="Proteomes" id="UP000288805"/>
    </source>
</evidence>
<keyword evidence="3" id="KW-0808">Transferase</keyword>
<dbReference type="InterPro" id="IPR036691">
    <property type="entry name" value="Endo/exonu/phosph_ase_sf"/>
</dbReference>
<dbReference type="CDD" id="cd01650">
    <property type="entry name" value="RT_nLTR_like"/>
    <property type="match status" value="1"/>
</dbReference>
<gene>
    <name evidence="3" type="primary">LIN1_145</name>
    <name evidence="3" type="ORF">CK203_052920</name>
</gene>
<keyword evidence="3" id="KW-0695">RNA-directed DNA polymerase</keyword>
<dbReference type="Pfam" id="PF13966">
    <property type="entry name" value="zf-RVT"/>
    <property type="match status" value="1"/>
</dbReference>
<sequence>MEEMDEWMLVLGIYAVLVNGSAKGWVKASRGLKQGDPLSPFLFTLVADVLSRMLVRAEERNMLEGFRVGRNRTRVSHLQFADDTIFFSNTREEDLQTLKSLLLAFGHISGLKVNLDKSNIYGINLDHAHISRLAETLGCKASGWPILYLGLPLGGNPRAGGFWDPVIERISRRLDGWQKAYLSFGGRITLIQSCLTHMPCYYLSLFKLPASVAAKIERLQRDFLWSGIGEGKWLWRYPREGSALWHQVILSIYGSHSNGWDANTIVRWSHRCPWKAISQVFQEFSSFTRFVVGNGERIRFWEDLWWGDQPLGSQYPSLFRVVLDKNIPISSVLGPTRPFSWNLNFRRNLSDSEIEDLEGLMRSLDGVHLSPSVFPSKFVWNSQIPFKVQSFIWLVAHKKVNTNDMLQVRRPYKALSPDICILCMKHGESADHIFLHCSLTIGLWHRLFQLAKMDWVPPRSILDMMYIKFNGFGSSKRGIALWQAANIALIRIVWRERNARIFEDKARNSEALWDSIVFLASLWAYCSKVFKGTPLNALLLDWIADCYIDICSPEVLSIFTDNFDYQHLRRHFIKGLLVDDVCFAHFCAFVQGRQILDAVLIANEIVDEKRCSGEEGVVFKIDFEKAYDHVYGFEMRESERACESDGDEGESQAENRRKRKGSSFWVGSKVFEVGVEERKGKSHDGKEGKWEKGWKEKGRSYSLVRDANSAGCFLQLGVVDLEKKRYIICISKGVQTERVSGRLNVELVKRPWSRDSKKVRVEGWQGWGGRVLLEFEFVEEARRVLTSGKRSVGGIQMGLECWNPRSRCLKEGELRNEAWVRILGLPISLWVSSILRRVGEVCGGFLAIDPKTERMEELQWAQILVRTNGEDLPSLLETGVEESTYCLSLWWEVLLSLRQNTVNEAGSEVFENRAQNGSLTRPSRELSVAGPSSSSLAVGLVSLKRVVGHISQGPSEEDLLKGDVGGGAGLEVGPSCSKGKGWAAVEVNALNIGPSFLLKESHGPSQSQLTKEDWRKQQVDFHSTMTNRALIEEASSIPDADGHAKVGNGCWDLIEVNCVGDLARDLEWGGGEKFRSEEILRLENLGCYWFGRRHLDLLGQRVFGKFGLGGGPVFTSCRCRNVEDGAVWVFMGVYGPFSKKERECLWEEIVAIRGIWEEPWSLGGDFNIIISQSEKSIQGRITSAMRRFAQGMVVRGSASYRLVAKLKEMKQILKIWNREMFGRLECNKAAALQQVELCDMVEGERSLMEEETVCKREAKEGYAKWVTLEETHWRQLSRELWLREGDRNTSYFHCMTTAHQRVNSLDRVKINGVWLSKEQELKQISQQEAELLELPFSESEVHAALMDMNGDKAPGPDGFTLAFWQSCWDFVKEEILDMFKEFHEQNSFLRSLNNTLKKVIGKVVSPDQNAFVMGRQILDASLIANEVIDSWQKRGEKGLAKNGVWAEVVGMDVELYIYNQVLVLVNGVPTGFFPSSKGLRQGDPLSPYLFVMGMEVLSVLIRRAVEGGFIYGCSIRRCRGHAVNISHLLFADDTVVFCEAKKEHITHLSWILFWFEAASGLKINLAKSEILLIGEVEEVDEMAAELGCRMGQLPAVYLGLPLEVPNKASSVWDGVEERVRRRLALWKRQYISKGGRITLIKTTMASMPLYQMSLFRMPKTVARRLEKLQRDFLWGGGNLEKKGHLVNWEVEDPWKQVLVAKYGQEDLVWRTKKANEAIGVGLEGDSEGICLCCHKDSRIFMLWLCIRMPQWKRCGTRISAKEDSVFCKEGRNGQFRVKKAYSLLASPNVAVFLKSNVWVDRVPTKIAFFAWEAAWGRVSFAVLVNGNAKGWVKASRGLRQGDPLSPFLFTLVTDVLSRMLLRAEERNSLEGFRVVRNSTRMSHLQFADDTIFFSNTREEDLQTLKSLLLVFGHISGLKVNLDKSNIYGINLEQNYLSRLAELLDCEASGWPIPYLGLPLGGNPKTCGFWDPVIERISRRLDG</sequence>
<organism evidence="3 4">
    <name type="scientific">Vitis vinifera</name>
    <name type="common">Grape</name>
    <dbReference type="NCBI Taxonomy" id="29760"/>
    <lineage>
        <taxon>Eukaryota</taxon>
        <taxon>Viridiplantae</taxon>
        <taxon>Streptophyta</taxon>
        <taxon>Embryophyta</taxon>
        <taxon>Tracheophyta</taxon>
        <taxon>Spermatophyta</taxon>
        <taxon>Magnoliopsida</taxon>
        <taxon>eudicotyledons</taxon>
        <taxon>Gunneridae</taxon>
        <taxon>Pentapetalae</taxon>
        <taxon>rosids</taxon>
        <taxon>Vitales</taxon>
        <taxon>Vitaceae</taxon>
        <taxon>Viteae</taxon>
        <taxon>Vitis</taxon>
    </lineage>
</organism>
<evidence type="ECO:0000259" key="2">
    <source>
        <dbReference type="PROSITE" id="PS50878"/>
    </source>
</evidence>
<reference evidence="3 4" key="1">
    <citation type="journal article" date="2018" name="PLoS Genet.">
        <title>Population sequencing reveals clonal diversity and ancestral inbreeding in the grapevine cultivar Chardonnay.</title>
        <authorList>
            <person name="Roach M.J."/>
            <person name="Johnson D.L."/>
            <person name="Bohlmann J."/>
            <person name="van Vuuren H.J."/>
            <person name="Jones S.J."/>
            <person name="Pretorius I.S."/>
            <person name="Schmidt S.A."/>
            <person name="Borneman A.R."/>
        </authorList>
    </citation>
    <scope>NUCLEOTIDE SEQUENCE [LARGE SCALE GENOMIC DNA]</scope>
    <source>
        <strain evidence="4">cv. Chardonnay</strain>
        <tissue evidence="3">Leaf</tissue>
    </source>
</reference>
<dbReference type="InterPro" id="IPR000477">
    <property type="entry name" value="RT_dom"/>
</dbReference>
<dbReference type="PANTHER" id="PTHR33116">
    <property type="entry name" value="REVERSE TRANSCRIPTASE ZINC-BINDING DOMAIN-CONTAINING PROTEIN-RELATED-RELATED"/>
    <property type="match status" value="1"/>
</dbReference>
<dbReference type="InterPro" id="IPR026960">
    <property type="entry name" value="RVT-Znf"/>
</dbReference>
<dbReference type="GO" id="GO:0003964">
    <property type="term" value="F:RNA-directed DNA polymerase activity"/>
    <property type="evidence" value="ECO:0007669"/>
    <property type="project" value="UniProtKB-KW"/>
</dbReference>
<accession>A0A438GT11</accession>
<dbReference type="Proteomes" id="UP000288805">
    <property type="component" value="Unassembled WGS sequence"/>
</dbReference>
<dbReference type="Pfam" id="PF00078">
    <property type="entry name" value="RVT_1"/>
    <property type="match status" value="3"/>
</dbReference>
<evidence type="ECO:0000256" key="1">
    <source>
        <dbReference type="SAM" id="MobiDB-lite"/>
    </source>
</evidence>
<dbReference type="SUPFAM" id="SSF56672">
    <property type="entry name" value="DNA/RNA polymerases"/>
    <property type="match status" value="3"/>
</dbReference>
<name>A0A438GT11_VITVI</name>
<dbReference type="PANTHER" id="PTHR33116:SF78">
    <property type="entry name" value="OS12G0587133 PROTEIN"/>
    <property type="match status" value="1"/>
</dbReference>
<feature type="domain" description="Reverse transcriptase" evidence="2">
    <location>
        <begin position="1"/>
        <end position="153"/>
    </location>
</feature>
<proteinExistence type="predicted"/>
<dbReference type="InterPro" id="IPR043502">
    <property type="entry name" value="DNA/RNA_pol_sf"/>
</dbReference>
<dbReference type="EMBL" id="QGNW01000351">
    <property type="protein sequence ID" value="RVW75343.1"/>
    <property type="molecule type" value="Genomic_DNA"/>
</dbReference>
<dbReference type="PROSITE" id="PS50878">
    <property type="entry name" value="RT_POL"/>
    <property type="match status" value="2"/>
</dbReference>
<feature type="domain" description="Reverse transcriptase" evidence="2">
    <location>
        <begin position="1621"/>
        <end position="1959"/>
    </location>
</feature>
<comment type="caution">
    <text evidence="3">The sequence shown here is derived from an EMBL/GenBank/DDBJ whole genome shotgun (WGS) entry which is preliminary data.</text>
</comment>
<protein>
    <submittedName>
        <fullName evidence="3">LINE-1 reverse transcriptase-like</fullName>
    </submittedName>
</protein>